<dbReference type="SUPFAM" id="SSF52833">
    <property type="entry name" value="Thioredoxin-like"/>
    <property type="match status" value="1"/>
</dbReference>
<dbReference type="AlphaFoldDB" id="A0A4Y9T7B4"/>
<dbReference type="OrthoDB" id="9799122at2"/>
<protein>
    <submittedName>
        <fullName evidence="2">DsbA family oxidoreductase</fullName>
    </submittedName>
</protein>
<dbReference type="CDD" id="cd03024">
    <property type="entry name" value="DsbA_FrnE"/>
    <property type="match status" value="1"/>
</dbReference>
<dbReference type="PANTHER" id="PTHR13887">
    <property type="entry name" value="GLUTATHIONE S-TRANSFERASE KAPPA"/>
    <property type="match status" value="1"/>
</dbReference>
<dbReference type="Gene3D" id="3.40.30.10">
    <property type="entry name" value="Glutaredoxin"/>
    <property type="match status" value="1"/>
</dbReference>
<accession>A0A4Y9T7B4</accession>
<keyword evidence="3" id="KW-1185">Reference proteome</keyword>
<organism evidence="2 3">
    <name type="scientific">Massilia horti</name>
    <dbReference type="NCBI Taxonomy" id="2562153"/>
    <lineage>
        <taxon>Bacteria</taxon>
        <taxon>Pseudomonadati</taxon>
        <taxon>Pseudomonadota</taxon>
        <taxon>Betaproteobacteria</taxon>
        <taxon>Burkholderiales</taxon>
        <taxon>Oxalobacteraceae</taxon>
        <taxon>Telluria group</taxon>
        <taxon>Massilia</taxon>
    </lineage>
</organism>
<dbReference type="InterPro" id="IPR036249">
    <property type="entry name" value="Thioredoxin-like_sf"/>
</dbReference>
<reference evidence="2 3" key="1">
    <citation type="submission" date="2019-03" db="EMBL/GenBank/DDBJ databases">
        <title>Draft genome of Massilia hortus sp. nov., a novel bacterial species of the Oxalobacteraceae family.</title>
        <authorList>
            <person name="Peta V."/>
            <person name="Raths R."/>
            <person name="Bucking H."/>
        </authorList>
    </citation>
    <scope>NUCLEOTIDE SEQUENCE [LARGE SCALE GENOMIC DNA]</scope>
    <source>
        <strain evidence="2 3">ONC3</strain>
    </source>
</reference>
<dbReference type="GO" id="GO:0016491">
    <property type="term" value="F:oxidoreductase activity"/>
    <property type="evidence" value="ECO:0007669"/>
    <property type="project" value="InterPro"/>
</dbReference>
<gene>
    <name evidence="2" type="ORF">E4O92_06770</name>
</gene>
<comment type="caution">
    <text evidence="2">The sequence shown here is derived from an EMBL/GenBank/DDBJ whole genome shotgun (WGS) entry which is preliminary data.</text>
</comment>
<sequence length="213" mass="24288">MNASPTLRVDVWSDYVCPFCYLELPEIQRLEGQFNDQIAVVWRAFELRPEPNPTLDPNAQYLHNTWNRTVYPLAENRGMKLKLPPVQPRSRKAQEAAAFAETHGRFNAMHEALFRAFFEHGRDIGDIEVLCAVAAEIDELDPFDLRQALEENRYTAEVLDDEQLARALGINGVPIMVLRAQDAPWEEGLPLRGAVPYDMLETAVNEALVRLRS</sequence>
<dbReference type="Proteomes" id="UP000297258">
    <property type="component" value="Unassembled WGS sequence"/>
</dbReference>
<evidence type="ECO:0000313" key="2">
    <source>
        <dbReference type="EMBL" id="TFW33440.1"/>
    </source>
</evidence>
<name>A0A4Y9T7B4_9BURK</name>
<dbReference type="RefSeq" id="WP_135188998.1">
    <property type="nucleotide sequence ID" value="NZ_SPUM01000040.1"/>
</dbReference>
<dbReference type="PANTHER" id="PTHR13887:SF41">
    <property type="entry name" value="THIOREDOXIN SUPERFAMILY PROTEIN"/>
    <property type="match status" value="1"/>
</dbReference>
<dbReference type="InterPro" id="IPR001853">
    <property type="entry name" value="DSBA-like_thioredoxin_dom"/>
</dbReference>
<feature type="domain" description="DSBA-like thioredoxin" evidence="1">
    <location>
        <begin position="8"/>
        <end position="204"/>
    </location>
</feature>
<evidence type="ECO:0000313" key="3">
    <source>
        <dbReference type="Proteomes" id="UP000297258"/>
    </source>
</evidence>
<dbReference type="Pfam" id="PF01323">
    <property type="entry name" value="DSBA"/>
    <property type="match status" value="1"/>
</dbReference>
<dbReference type="EMBL" id="SPUM01000040">
    <property type="protein sequence ID" value="TFW33440.1"/>
    <property type="molecule type" value="Genomic_DNA"/>
</dbReference>
<proteinExistence type="predicted"/>
<evidence type="ECO:0000259" key="1">
    <source>
        <dbReference type="Pfam" id="PF01323"/>
    </source>
</evidence>